<evidence type="ECO:0000313" key="3">
    <source>
        <dbReference type="EMBL" id="KZD24687.1"/>
    </source>
</evidence>
<evidence type="ECO:0000313" key="4">
    <source>
        <dbReference type="Proteomes" id="UP000076574"/>
    </source>
</evidence>
<dbReference type="PANTHER" id="PTHR42748:SF3">
    <property type="entry name" value="BLL4366 PROTEIN"/>
    <property type="match status" value="1"/>
</dbReference>
<organism evidence="3 4">
    <name type="scientific">Tardiphaga robiniae</name>
    <dbReference type="NCBI Taxonomy" id="943830"/>
    <lineage>
        <taxon>Bacteria</taxon>
        <taxon>Pseudomonadati</taxon>
        <taxon>Pseudomonadota</taxon>
        <taxon>Alphaproteobacteria</taxon>
        <taxon>Hyphomicrobiales</taxon>
        <taxon>Nitrobacteraceae</taxon>
        <taxon>Tardiphaga</taxon>
    </lineage>
</organism>
<dbReference type="STRING" id="943830.A4A58_20230"/>
<comment type="caution">
    <text evidence="3">The sequence shown here is derived from an EMBL/GenBank/DDBJ whole genome shotgun (WGS) entry which is preliminary data.</text>
</comment>
<dbReference type="InterPro" id="IPR036291">
    <property type="entry name" value="NAD(P)-bd_dom_sf"/>
</dbReference>
<dbReference type="Gene3D" id="3.40.50.720">
    <property type="entry name" value="NAD(P)-binding Rossmann-like Domain"/>
    <property type="match status" value="1"/>
</dbReference>
<dbReference type="Pfam" id="PF13460">
    <property type="entry name" value="NAD_binding_10"/>
    <property type="match status" value="1"/>
</dbReference>
<dbReference type="OrthoDB" id="9771302at2"/>
<evidence type="ECO:0000256" key="1">
    <source>
        <dbReference type="ARBA" id="ARBA00022857"/>
    </source>
</evidence>
<dbReference type="InterPro" id="IPR051164">
    <property type="entry name" value="NmrA-like_oxidored"/>
</dbReference>
<keyword evidence="4" id="KW-1185">Reference proteome</keyword>
<keyword evidence="1" id="KW-0521">NADP</keyword>
<sequence>MKIVVIGGSGLIGTQVVSGLSKLGHKVFAASPSTGVNALTREGLAEAMSGTNVVIDVANSPSFEDGPVMDFFQTSSRNLLAAEKAAGVQHHLALSVVGSERLQASGYFRAKLAQEDLIKASGMPYTILRATQFFEFIPAIVQGGTDGDVIRLAPALIQPIASADVAAAMVDLAVEAPVNGIVEVAGPEPLPLDALGRKYLTAKQDPRQVIADIHVGYFGTPVDDRSLTPDAGARIGAIRLDDWLKR</sequence>
<feature type="domain" description="NAD(P)-binding" evidence="2">
    <location>
        <begin position="37"/>
        <end position="173"/>
    </location>
</feature>
<dbReference type="AlphaFoldDB" id="A0A164AEL4"/>
<dbReference type="RefSeq" id="WP_068730518.1">
    <property type="nucleotide sequence ID" value="NZ_LVYV01000002.1"/>
</dbReference>
<dbReference type="Proteomes" id="UP000076574">
    <property type="component" value="Unassembled WGS sequence"/>
</dbReference>
<protein>
    <submittedName>
        <fullName evidence="3">NmrA family transcriptional regulator</fullName>
    </submittedName>
</protein>
<dbReference type="InterPro" id="IPR016040">
    <property type="entry name" value="NAD(P)-bd_dom"/>
</dbReference>
<name>A0A164AEL4_9BRAD</name>
<dbReference type="PANTHER" id="PTHR42748">
    <property type="entry name" value="NITROGEN METABOLITE REPRESSION PROTEIN NMRA FAMILY MEMBER"/>
    <property type="match status" value="1"/>
</dbReference>
<dbReference type="EMBL" id="LVYV01000002">
    <property type="protein sequence ID" value="KZD24687.1"/>
    <property type="molecule type" value="Genomic_DNA"/>
</dbReference>
<dbReference type="SUPFAM" id="SSF51735">
    <property type="entry name" value="NAD(P)-binding Rossmann-fold domains"/>
    <property type="match status" value="1"/>
</dbReference>
<accession>A0A164AEL4</accession>
<evidence type="ECO:0000259" key="2">
    <source>
        <dbReference type="Pfam" id="PF13460"/>
    </source>
</evidence>
<reference evidence="3 4" key="1">
    <citation type="submission" date="2016-03" db="EMBL/GenBank/DDBJ databases">
        <title>Microsymbionts genomes from the relict species Vavilovia formosa (Stev.) Fed.</title>
        <authorList>
            <person name="Kopat V."/>
            <person name="Chirak E."/>
            <person name="Kimeklis A."/>
            <person name="Andronov E."/>
        </authorList>
    </citation>
    <scope>NUCLEOTIDE SEQUENCE [LARGE SCALE GENOMIC DNA]</scope>
    <source>
        <strain evidence="3 4">Vaf07</strain>
    </source>
</reference>
<gene>
    <name evidence="3" type="ORF">A4A58_20230</name>
</gene>
<proteinExistence type="predicted"/>